<keyword evidence="6 8" id="KW-1133">Transmembrane helix</keyword>
<feature type="transmembrane region" description="Helical" evidence="8">
    <location>
        <begin position="397"/>
        <end position="416"/>
    </location>
</feature>
<feature type="transmembrane region" description="Helical" evidence="8">
    <location>
        <begin position="300"/>
        <end position="324"/>
    </location>
</feature>
<evidence type="ECO:0000256" key="1">
    <source>
        <dbReference type="ARBA" id="ARBA00004141"/>
    </source>
</evidence>
<evidence type="ECO:0000256" key="5">
    <source>
        <dbReference type="ARBA" id="ARBA00022970"/>
    </source>
</evidence>
<keyword evidence="3" id="KW-0813">Transport</keyword>
<sequence length="481" mass="51324">MSSAADAEQQLQEPLLLQVAEEEHSTATRVVHNKESSGQAELYQHAPASSGEVPVSDSLVSPVLNLSCTIIGSGIIALPKSFQVLGMILGGAVVLSVALLSYFSIGGLIRASIRTHAHTYSGVVRRFFGRSGSSILRLTMILNCGGILIVYMVMICDILVGNEADGFGGVLPSLFGVHKQGSFVTSRSSVLAAVLLTILGPVASIREMNSVSVTSAVGLVSVLYLVLSITILCTVAAVEDKLSTSWTWLPKLDSLGRDVSDAVLQIVATVPVIMNAFICHQSVHPVMEQVRPLTEARMDTVLTCSLVLCCAFYVLSSASAYAVFGAKTQSDVLQNFTVEAMRELLPPVAATFVGYSVRLVFSVALMMAFPLSHFTYRDSLCEFIWGERACRLSTPRFFGITTAGLAVFYLLAITLPNIWLPLAVIGSTAGVTVAFVFPSLLMLTMDSHTIWRQVVGACLLASGLTVSISGLISTFYPLLKG</sequence>
<feature type="transmembrane region" description="Helical" evidence="8">
    <location>
        <begin position="422"/>
        <end position="443"/>
    </location>
</feature>
<dbReference type="PANTHER" id="PTHR22950:SF458">
    <property type="entry name" value="SODIUM-COUPLED NEUTRAL AMINO ACID TRANSPORTER 11-RELATED"/>
    <property type="match status" value="1"/>
</dbReference>
<keyword evidence="4 8" id="KW-0812">Transmembrane</keyword>
<dbReference type="Pfam" id="PF01490">
    <property type="entry name" value="Aa_trans"/>
    <property type="match status" value="1"/>
</dbReference>
<dbReference type="InterPro" id="IPR013057">
    <property type="entry name" value="AA_transpt_TM"/>
</dbReference>
<reference evidence="10" key="1">
    <citation type="submission" date="2014-05" db="EMBL/GenBank/DDBJ databases">
        <title>The transcriptome of the halophilic microalga Tetraselmis sp. GSL018 isolated from the Great Salt Lake, Utah.</title>
        <authorList>
            <person name="Jinkerson R.E."/>
            <person name="D'Adamo S."/>
            <person name="Posewitz M.C."/>
        </authorList>
    </citation>
    <scope>NUCLEOTIDE SEQUENCE</scope>
    <source>
        <strain evidence="10">GSL018</strain>
    </source>
</reference>
<evidence type="ECO:0000256" key="4">
    <source>
        <dbReference type="ARBA" id="ARBA00022692"/>
    </source>
</evidence>
<evidence type="ECO:0000256" key="7">
    <source>
        <dbReference type="ARBA" id="ARBA00023136"/>
    </source>
</evidence>
<dbReference type="AlphaFoldDB" id="A0A061RD80"/>
<evidence type="ECO:0000313" key="10">
    <source>
        <dbReference type="EMBL" id="JAC68719.1"/>
    </source>
</evidence>
<feature type="transmembrane region" description="Helical" evidence="8">
    <location>
        <begin position="135"/>
        <end position="161"/>
    </location>
</feature>
<organism evidence="10">
    <name type="scientific">Tetraselmis sp. GSL018</name>
    <dbReference type="NCBI Taxonomy" id="582737"/>
    <lineage>
        <taxon>Eukaryota</taxon>
        <taxon>Viridiplantae</taxon>
        <taxon>Chlorophyta</taxon>
        <taxon>core chlorophytes</taxon>
        <taxon>Chlorodendrophyceae</taxon>
        <taxon>Chlorodendrales</taxon>
        <taxon>Chlorodendraceae</taxon>
        <taxon>Tetraselmis</taxon>
    </lineage>
</organism>
<feature type="transmembrane region" description="Helical" evidence="8">
    <location>
        <begin position="181"/>
        <end position="204"/>
    </location>
</feature>
<comment type="similarity">
    <text evidence="2">Belongs to the amino acid/polyamine transporter 2 family.</text>
</comment>
<feature type="transmembrane region" description="Helical" evidence="8">
    <location>
        <begin position="344"/>
        <end position="369"/>
    </location>
</feature>
<dbReference type="GO" id="GO:0015179">
    <property type="term" value="F:L-amino acid transmembrane transporter activity"/>
    <property type="evidence" value="ECO:0007669"/>
    <property type="project" value="TreeGrafter"/>
</dbReference>
<evidence type="ECO:0000256" key="6">
    <source>
        <dbReference type="ARBA" id="ARBA00022989"/>
    </source>
</evidence>
<name>A0A061RD80_9CHLO</name>
<comment type="subcellular location">
    <subcellularLocation>
        <location evidence="1">Membrane</location>
        <topology evidence="1">Multi-pass membrane protein</topology>
    </subcellularLocation>
</comment>
<feature type="transmembrane region" description="Helical" evidence="8">
    <location>
        <begin position="216"/>
        <end position="238"/>
    </location>
</feature>
<evidence type="ECO:0000256" key="2">
    <source>
        <dbReference type="ARBA" id="ARBA00008066"/>
    </source>
</evidence>
<keyword evidence="7 8" id="KW-0472">Membrane</keyword>
<evidence type="ECO:0000256" key="3">
    <source>
        <dbReference type="ARBA" id="ARBA00022448"/>
    </source>
</evidence>
<evidence type="ECO:0000256" key="8">
    <source>
        <dbReference type="SAM" id="Phobius"/>
    </source>
</evidence>
<dbReference type="GO" id="GO:0016020">
    <property type="term" value="C:membrane"/>
    <property type="evidence" value="ECO:0007669"/>
    <property type="project" value="UniProtKB-SubCell"/>
</dbReference>
<proteinExistence type="inferred from homology"/>
<feature type="transmembrane region" description="Helical" evidence="8">
    <location>
        <begin position="262"/>
        <end position="279"/>
    </location>
</feature>
<dbReference type="EMBL" id="GBEZ01017632">
    <property type="protein sequence ID" value="JAC68719.1"/>
    <property type="molecule type" value="Transcribed_RNA"/>
</dbReference>
<feature type="transmembrane region" description="Helical" evidence="8">
    <location>
        <begin position="455"/>
        <end position="479"/>
    </location>
</feature>
<feature type="domain" description="Amino acid transporter transmembrane" evidence="9">
    <location>
        <begin position="58"/>
        <end position="455"/>
    </location>
</feature>
<keyword evidence="5" id="KW-0029">Amino-acid transport</keyword>
<evidence type="ECO:0000259" key="9">
    <source>
        <dbReference type="Pfam" id="PF01490"/>
    </source>
</evidence>
<protein>
    <submittedName>
        <fullName evidence="10">Amino acid permease</fullName>
    </submittedName>
</protein>
<feature type="transmembrane region" description="Helical" evidence="8">
    <location>
        <begin position="84"/>
        <end position="105"/>
    </location>
</feature>
<accession>A0A061RD80</accession>
<gene>
    <name evidence="10" type="ORF">TSPGSL018_8066</name>
</gene>
<dbReference type="PANTHER" id="PTHR22950">
    <property type="entry name" value="AMINO ACID TRANSPORTER"/>
    <property type="match status" value="1"/>
</dbReference>